<evidence type="ECO:0000256" key="1">
    <source>
        <dbReference type="SAM" id="MobiDB-lite"/>
    </source>
</evidence>
<comment type="caution">
    <text evidence="3">The sequence shown here is derived from an EMBL/GenBank/DDBJ whole genome shotgun (WGS) entry which is preliminary data.</text>
</comment>
<dbReference type="Proteomes" id="UP000199410">
    <property type="component" value="Unassembled WGS sequence"/>
</dbReference>
<feature type="transmembrane region" description="Helical" evidence="2">
    <location>
        <begin position="9"/>
        <end position="29"/>
    </location>
</feature>
<proteinExistence type="predicted"/>
<feature type="region of interest" description="Disordered" evidence="1">
    <location>
        <begin position="39"/>
        <end position="73"/>
    </location>
</feature>
<reference evidence="3 4" key="1">
    <citation type="submission" date="2016-10" db="EMBL/GenBank/DDBJ databases">
        <authorList>
            <person name="Varghese N."/>
            <person name="Submissions S."/>
        </authorList>
    </citation>
    <scope>NUCLEOTIDE SEQUENCE [LARGE SCALE GENOMIC DNA]</scope>
    <source>
        <strain evidence="3 4">TC-13</strain>
    </source>
</reference>
<feature type="compositionally biased region" description="Basic and acidic residues" evidence="1">
    <location>
        <begin position="53"/>
        <end position="67"/>
    </location>
</feature>
<keyword evidence="2" id="KW-0472">Membrane</keyword>
<evidence type="ECO:0000256" key="2">
    <source>
        <dbReference type="SAM" id="Phobius"/>
    </source>
</evidence>
<gene>
    <name evidence="3" type="ORF">SAMN02787113_04687</name>
</gene>
<name>A0A1H9SDG7_9BACI</name>
<sequence>MERSTKSKFILAVFIGLVMLAFMIKMFFYDGKDKNDTGFDGEKEYSYTDPIEEEKTNSKDETDKDQQVPRGNTEIDYNAEYETKFGEEKVQTAKKIAEKVMQSWLENDTDMEMWKEISTAPFLIVVQNEVLAPKDQLTRKVQSQEVSSTEASGDRDIRFMIYATWDVLSAGKKVREQSNMYKLTLTLSESGEWVVKELSRV</sequence>
<keyword evidence="2" id="KW-1133">Transmembrane helix</keyword>
<evidence type="ECO:0000313" key="3">
    <source>
        <dbReference type="EMBL" id="SER83034.1"/>
    </source>
</evidence>
<dbReference type="RefSeq" id="WP_089987326.1">
    <property type="nucleotide sequence ID" value="NZ_FMVP01000028.1"/>
</dbReference>
<organism evidence="3 4">
    <name type="scientific">Lysinibacillus fusiformis</name>
    <dbReference type="NCBI Taxonomy" id="28031"/>
    <lineage>
        <taxon>Bacteria</taxon>
        <taxon>Bacillati</taxon>
        <taxon>Bacillota</taxon>
        <taxon>Bacilli</taxon>
        <taxon>Bacillales</taxon>
        <taxon>Bacillaceae</taxon>
        <taxon>Lysinibacillus</taxon>
    </lineage>
</organism>
<dbReference type="EMBL" id="FOEL01000028">
    <property type="protein sequence ID" value="SER83034.1"/>
    <property type="molecule type" value="Genomic_DNA"/>
</dbReference>
<dbReference type="AlphaFoldDB" id="A0A1H9SDG7"/>
<evidence type="ECO:0000313" key="4">
    <source>
        <dbReference type="Proteomes" id="UP000199410"/>
    </source>
</evidence>
<accession>A0A1H9SDG7</accession>
<keyword evidence="2" id="KW-0812">Transmembrane</keyword>
<protein>
    <submittedName>
        <fullName evidence="3">Uncharacterized protein</fullName>
    </submittedName>
</protein>